<sequence>MARPIGESTFKAPVARPWAAESEGGDEFERSLLGFCVGSILDQRVAGGENRTYWAGRLGLSKSHISKMTESPTPAFIERFVLELKNSDPENTNRLVPLLSDFYADIRPPERHPLSRHVLKWFARFNPHASHQLTTALFMSEVALEKCRMLERAGGADYDDDVRESLQELMIVTSGPYGGSLISLHQCAEIGLLVPTTFLEEVEQTLNTSPLGFRMLRTLDRFVRLWQAPGPAQSTAAARRRGSPPRLIGKLASATSAGSFIDPYPGREWGTALAGECLKFDRSDLTPPAVEWLRHTIKDPDVAERGRLHAAWVLGCARADQRDEIIALLAAGGLSMQERWLSLIPEGFSAYGAGVEGVERDARVEAFGRSVRAEFVRETSQIRGAIDARMPGELYAGLTRALSSLLFAALVTPDGRHRRALIEAVANAGLVAPTADVLCALLGLDGATSEELVLVDAGFRETAIFLLGRLRQPKNAERVTQLARLAGSDPSPTVRHAAVWAIGDLWRKDLSAEIGVLDQLKSIATSDDATPWATKIAAAHALAIIAHEEAHPDQDRAEEYAVSSRLLEVQTHWTNDESPGAHAVRAICYWGTRFDATGGFDIANVRTLSGLLEGHVSELHGLGMNPVPAGPRGRAGQKAAPRPHGLKMVSLTGE</sequence>
<dbReference type="SUPFAM" id="SSF48371">
    <property type="entry name" value="ARM repeat"/>
    <property type="match status" value="1"/>
</dbReference>
<name>A0A9D7XTQ8_9MICO</name>
<dbReference type="Proteomes" id="UP000886632">
    <property type="component" value="Unassembled WGS sequence"/>
</dbReference>
<protein>
    <submittedName>
        <fullName evidence="2">HEAT repeat domain-containing protein</fullName>
    </submittedName>
</protein>
<dbReference type="InterPro" id="IPR011989">
    <property type="entry name" value="ARM-like"/>
</dbReference>
<organism evidence="2 3">
    <name type="scientific">Candidatus Phosphoribacter hodrii</name>
    <dbReference type="NCBI Taxonomy" id="2953743"/>
    <lineage>
        <taxon>Bacteria</taxon>
        <taxon>Bacillati</taxon>
        <taxon>Actinomycetota</taxon>
        <taxon>Actinomycetes</taxon>
        <taxon>Micrococcales</taxon>
        <taxon>Dermatophilaceae</taxon>
        <taxon>Candidatus Phosphoribacter</taxon>
    </lineage>
</organism>
<proteinExistence type="predicted"/>
<dbReference type="AlphaFoldDB" id="A0A9D7XTQ8"/>
<gene>
    <name evidence="2" type="ORF">IPP00_03570</name>
</gene>
<reference evidence="2" key="1">
    <citation type="submission" date="2020-10" db="EMBL/GenBank/DDBJ databases">
        <title>Connecting structure to function with the recovery of over 1000 high-quality activated sludge metagenome-assembled genomes encoding full-length rRNA genes using long-read sequencing.</title>
        <authorList>
            <person name="Singleton C.M."/>
            <person name="Petriglieri F."/>
            <person name="Kristensen J.M."/>
            <person name="Kirkegaard R.H."/>
            <person name="Michaelsen T.Y."/>
            <person name="Andersen M.H."/>
            <person name="Karst S.M."/>
            <person name="Dueholm M.S."/>
            <person name="Nielsen P.H."/>
            <person name="Albertsen M."/>
        </authorList>
    </citation>
    <scope>NUCLEOTIDE SEQUENCE</scope>
    <source>
        <strain evidence="2">Ribe_18-Q3-R11-54_MAXAC.001</strain>
    </source>
</reference>
<dbReference type="EMBL" id="JADKGK010000009">
    <property type="protein sequence ID" value="MBL0003088.1"/>
    <property type="molecule type" value="Genomic_DNA"/>
</dbReference>
<comment type="caution">
    <text evidence="2">The sequence shown here is derived from an EMBL/GenBank/DDBJ whole genome shotgun (WGS) entry which is preliminary data.</text>
</comment>
<dbReference type="InterPro" id="IPR016024">
    <property type="entry name" value="ARM-type_fold"/>
</dbReference>
<evidence type="ECO:0000256" key="1">
    <source>
        <dbReference type="SAM" id="MobiDB-lite"/>
    </source>
</evidence>
<feature type="region of interest" description="Disordered" evidence="1">
    <location>
        <begin position="629"/>
        <end position="654"/>
    </location>
</feature>
<dbReference type="Gene3D" id="1.25.10.10">
    <property type="entry name" value="Leucine-rich Repeat Variant"/>
    <property type="match status" value="1"/>
</dbReference>
<evidence type="ECO:0000313" key="3">
    <source>
        <dbReference type="Proteomes" id="UP000886632"/>
    </source>
</evidence>
<evidence type="ECO:0000313" key="2">
    <source>
        <dbReference type="EMBL" id="MBL0003088.1"/>
    </source>
</evidence>
<accession>A0A9D7XTQ8</accession>